<evidence type="ECO:0000313" key="2">
    <source>
        <dbReference type="Proteomes" id="UP000244189"/>
    </source>
</evidence>
<protein>
    <submittedName>
        <fullName evidence="1">Uncharacterized protein</fullName>
    </submittedName>
</protein>
<dbReference type="AlphaFoldDB" id="A0A2T5GSG6"/>
<reference evidence="1 2" key="1">
    <citation type="submission" date="2018-04" db="EMBL/GenBank/DDBJ databases">
        <title>Genomic Encyclopedia of Type Strains, Phase III (KMG-III): the genomes of soil and plant-associated and newly described type strains.</title>
        <authorList>
            <person name="Whitman W."/>
        </authorList>
    </citation>
    <scope>NUCLEOTIDE SEQUENCE [LARGE SCALE GENOMIC DNA]</scope>
    <source>
        <strain evidence="1 2">MA101b</strain>
    </source>
</reference>
<comment type="caution">
    <text evidence="1">The sequence shown here is derived from an EMBL/GenBank/DDBJ whole genome shotgun (WGS) entry which is preliminary data.</text>
</comment>
<dbReference type="SUPFAM" id="SSF63411">
    <property type="entry name" value="LuxS/MPP-like metallohydrolase"/>
    <property type="match status" value="1"/>
</dbReference>
<evidence type="ECO:0000313" key="1">
    <source>
        <dbReference type="EMBL" id="PTQ62274.1"/>
    </source>
</evidence>
<gene>
    <name evidence="1" type="ORF">C8J26_0553</name>
</gene>
<dbReference type="Proteomes" id="UP000244189">
    <property type="component" value="Unassembled WGS sequence"/>
</dbReference>
<keyword evidence="2" id="KW-1185">Reference proteome</keyword>
<sequence>MLQVWNSSSREIDAARTECGFRVVAGVERLSLNYDDRSDRPRCAADPVQRRRYTNDLSRRCSRYLAGEVMRGMADKKRGNAIYANDIAAIAPVSLNDRIDAQNANDVPIASNDAIRGLYRPVTMLVIVVGNEKADSTRALIDKWFGGWRRTQLTFCRARSPPLCRRDHIRPVSFSALAKGVRRHWRQWSCRCRSHGPCKLRLSCACRWALPDPA</sequence>
<name>A0A2T5GSG6_9SPHN</name>
<organism evidence="1 2">
    <name type="scientific">Sphingomonas aurantiaca</name>
    <dbReference type="NCBI Taxonomy" id="185949"/>
    <lineage>
        <taxon>Bacteria</taxon>
        <taxon>Pseudomonadati</taxon>
        <taxon>Pseudomonadota</taxon>
        <taxon>Alphaproteobacteria</taxon>
        <taxon>Sphingomonadales</taxon>
        <taxon>Sphingomonadaceae</taxon>
        <taxon>Sphingomonas</taxon>
    </lineage>
</organism>
<proteinExistence type="predicted"/>
<dbReference type="GO" id="GO:0046872">
    <property type="term" value="F:metal ion binding"/>
    <property type="evidence" value="ECO:0007669"/>
    <property type="project" value="InterPro"/>
</dbReference>
<dbReference type="EMBL" id="QAOG01000001">
    <property type="protein sequence ID" value="PTQ62274.1"/>
    <property type="molecule type" value="Genomic_DNA"/>
</dbReference>
<dbReference type="InterPro" id="IPR011249">
    <property type="entry name" value="Metalloenz_LuxS/M16"/>
</dbReference>
<accession>A0A2T5GSG6</accession>